<sequence>MASFNDKIYEKLIIISSVFPRIGICEERKVVLWENHATLPIGNHATTHNHLFGYNSLLNQVPFY</sequence>
<dbReference type="AlphaFoldDB" id="I1C0W9"/>
<gene>
    <name evidence="1" type="ORF">RO3G_06804</name>
</gene>
<evidence type="ECO:0000313" key="2">
    <source>
        <dbReference type="Proteomes" id="UP000009138"/>
    </source>
</evidence>
<proteinExistence type="predicted"/>
<dbReference type="Proteomes" id="UP000009138">
    <property type="component" value="Unassembled WGS sequence"/>
</dbReference>
<dbReference type="InParanoid" id="I1C0W9"/>
<dbReference type="EMBL" id="CH476736">
    <property type="protein sequence ID" value="EIE82099.1"/>
    <property type="molecule type" value="Genomic_DNA"/>
</dbReference>
<dbReference type="GeneID" id="93613775"/>
<reference evidence="1 2" key="1">
    <citation type="journal article" date="2009" name="PLoS Genet.">
        <title>Genomic analysis of the basal lineage fungus Rhizopus oryzae reveals a whole-genome duplication.</title>
        <authorList>
            <person name="Ma L.-J."/>
            <person name="Ibrahim A.S."/>
            <person name="Skory C."/>
            <person name="Grabherr M.G."/>
            <person name="Burger G."/>
            <person name="Butler M."/>
            <person name="Elias M."/>
            <person name="Idnurm A."/>
            <person name="Lang B.F."/>
            <person name="Sone T."/>
            <person name="Abe A."/>
            <person name="Calvo S.E."/>
            <person name="Corrochano L.M."/>
            <person name="Engels R."/>
            <person name="Fu J."/>
            <person name="Hansberg W."/>
            <person name="Kim J.-M."/>
            <person name="Kodira C.D."/>
            <person name="Koehrsen M.J."/>
            <person name="Liu B."/>
            <person name="Miranda-Saavedra D."/>
            <person name="O'Leary S."/>
            <person name="Ortiz-Castellanos L."/>
            <person name="Poulter R."/>
            <person name="Rodriguez-Romero J."/>
            <person name="Ruiz-Herrera J."/>
            <person name="Shen Y.-Q."/>
            <person name="Zeng Q."/>
            <person name="Galagan J."/>
            <person name="Birren B.W."/>
            <person name="Cuomo C.A."/>
            <person name="Wickes B.L."/>
        </authorList>
    </citation>
    <scope>NUCLEOTIDE SEQUENCE [LARGE SCALE GENOMIC DNA]</scope>
    <source>
        <strain evidence="2">RA 99-880 / ATCC MYA-4621 / FGSC 9543 / NRRL 43880</strain>
    </source>
</reference>
<name>I1C0W9_RHIO9</name>
<dbReference type="RefSeq" id="XP_067517495.1">
    <property type="nucleotide sequence ID" value="XM_067661394.1"/>
</dbReference>
<accession>I1C0W9</accession>
<keyword evidence="2" id="KW-1185">Reference proteome</keyword>
<protein>
    <submittedName>
        <fullName evidence="1">Uncharacterized protein</fullName>
    </submittedName>
</protein>
<evidence type="ECO:0000313" key="1">
    <source>
        <dbReference type="EMBL" id="EIE82099.1"/>
    </source>
</evidence>
<organism evidence="1 2">
    <name type="scientific">Rhizopus delemar (strain RA 99-880 / ATCC MYA-4621 / FGSC 9543 / NRRL 43880)</name>
    <name type="common">Mucormycosis agent</name>
    <name type="synonym">Rhizopus arrhizus var. delemar</name>
    <dbReference type="NCBI Taxonomy" id="246409"/>
    <lineage>
        <taxon>Eukaryota</taxon>
        <taxon>Fungi</taxon>
        <taxon>Fungi incertae sedis</taxon>
        <taxon>Mucoromycota</taxon>
        <taxon>Mucoromycotina</taxon>
        <taxon>Mucoromycetes</taxon>
        <taxon>Mucorales</taxon>
        <taxon>Mucorineae</taxon>
        <taxon>Rhizopodaceae</taxon>
        <taxon>Rhizopus</taxon>
    </lineage>
</organism>
<dbReference type="VEuPathDB" id="FungiDB:RO3G_06804"/>